<evidence type="ECO:0008006" key="2">
    <source>
        <dbReference type="Google" id="ProtNLM"/>
    </source>
</evidence>
<protein>
    <recommendedName>
        <fullName evidence="2">YtkA-like domain-containing protein</fullName>
    </recommendedName>
</protein>
<gene>
    <name evidence="1" type="ORF">S06H3_12060</name>
</gene>
<accession>X1KF23</accession>
<evidence type="ECO:0000313" key="1">
    <source>
        <dbReference type="EMBL" id="GAI05253.1"/>
    </source>
</evidence>
<reference evidence="1" key="1">
    <citation type="journal article" date="2014" name="Front. Microbiol.">
        <title>High frequency of phylogenetically diverse reductive dehalogenase-homologous genes in deep subseafloor sedimentary metagenomes.</title>
        <authorList>
            <person name="Kawai M."/>
            <person name="Futagami T."/>
            <person name="Toyoda A."/>
            <person name="Takaki Y."/>
            <person name="Nishi S."/>
            <person name="Hori S."/>
            <person name="Arai W."/>
            <person name="Tsubouchi T."/>
            <person name="Morono Y."/>
            <person name="Uchiyama I."/>
            <person name="Ito T."/>
            <person name="Fujiyama A."/>
            <person name="Inagaki F."/>
            <person name="Takami H."/>
        </authorList>
    </citation>
    <scope>NUCLEOTIDE SEQUENCE</scope>
    <source>
        <strain evidence="1">Expedition CK06-06</strain>
    </source>
</reference>
<sequence>MEITFSRLSVYDVNKGAFDEYNNYWELPVSYPILHGNPDRLIEYWHPHWGSCSLMFFFKSEKATANTSIEFIDPTGASRGKMSLTLLTDQGYGSHYVDFDKLGMWKIKGTINGLVKTWDALDIIEVE</sequence>
<feature type="non-terminal residue" evidence="1">
    <location>
        <position position="127"/>
    </location>
</feature>
<dbReference type="AlphaFoldDB" id="X1KF23"/>
<name>X1KF23_9ZZZZ</name>
<proteinExistence type="predicted"/>
<organism evidence="1">
    <name type="scientific">marine sediment metagenome</name>
    <dbReference type="NCBI Taxonomy" id="412755"/>
    <lineage>
        <taxon>unclassified sequences</taxon>
        <taxon>metagenomes</taxon>
        <taxon>ecological metagenomes</taxon>
    </lineage>
</organism>
<dbReference type="EMBL" id="BARV01005924">
    <property type="protein sequence ID" value="GAI05253.1"/>
    <property type="molecule type" value="Genomic_DNA"/>
</dbReference>
<comment type="caution">
    <text evidence="1">The sequence shown here is derived from an EMBL/GenBank/DDBJ whole genome shotgun (WGS) entry which is preliminary data.</text>
</comment>